<protein>
    <submittedName>
        <fullName evidence="2">Uncharacterized protein</fullName>
    </submittedName>
</protein>
<proteinExistence type="predicted"/>
<dbReference type="KEGG" id="hco:LOKO_02459"/>
<dbReference type="EMBL" id="CP014226">
    <property type="protein sequence ID" value="AMD01519.1"/>
    <property type="molecule type" value="Genomic_DNA"/>
</dbReference>
<gene>
    <name evidence="2" type="ORF">LOKO_02459</name>
</gene>
<evidence type="ECO:0000313" key="3">
    <source>
        <dbReference type="Proteomes" id="UP000063387"/>
    </source>
</evidence>
<feature type="compositionally biased region" description="Acidic residues" evidence="1">
    <location>
        <begin position="31"/>
        <end position="43"/>
    </location>
</feature>
<accession>A0A109UM73</accession>
<feature type="region of interest" description="Disordered" evidence="1">
    <location>
        <begin position="1"/>
        <end position="74"/>
    </location>
</feature>
<reference evidence="2 3" key="1">
    <citation type="journal article" date="2016" name="Genome Announc.">
        <title>Draft Genome Sequence of 'Halomonas chromatireducens' Strain AGD 8-3, a Haloalkaliphilic Chromate- and Selenite-Reducing Gammaproteobacterium.</title>
        <authorList>
            <person name="Sharko F.S."/>
            <person name="Shapovalova A.A."/>
            <person name="Tsygankova S.V."/>
            <person name="Komova A.V."/>
            <person name="Boulygina E.S."/>
            <person name="Teslyuk A.B."/>
            <person name="Gotovtsev P.M."/>
            <person name="Namsaraev Z.B."/>
            <person name="Khijniak T.V."/>
            <person name="Nedoluzhko A.V."/>
            <person name="Vasilov R.G."/>
        </authorList>
    </citation>
    <scope>NUCLEOTIDE SEQUENCE [LARGE SCALE GENOMIC DNA]</scope>
    <source>
        <strain evidence="2 3">AGD 8-3</strain>
    </source>
</reference>
<evidence type="ECO:0000256" key="1">
    <source>
        <dbReference type="SAM" id="MobiDB-lite"/>
    </source>
</evidence>
<evidence type="ECO:0000313" key="2">
    <source>
        <dbReference type="EMBL" id="AMD01519.1"/>
    </source>
</evidence>
<dbReference type="AlphaFoldDB" id="A0A109UM73"/>
<name>A0A109UM73_9GAMM</name>
<sequence length="74" mass="7888">MQDTTADPGIDQTDTAGGDGAEEPMGAAEPMPEDEDALPEAEQEPVPNGAQDTMAPDDDDDMFMDDDTDDDIER</sequence>
<keyword evidence="3" id="KW-1185">Reference proteome</keyword>
<feature type="compositionally biased region" description="Acidic residues" evidence="1">
    <location>
        <begin position="55"/>
        <end position="74"/>
    </location>
</feature>
<organism evidence="2 3">
    <name type="scientific">Halomonas chromatireducens</name>
    <dbReference type="NCBI Taxonomy" id="507626"/>
    <lineage>
        <taxon>Bacteria</taxon>
        <taxon>Pseudomonadati</taxon>
        <taxon>Pseudomonadota</taxon>
        <taxon>Gammaproteobacteria</taxon>
        <taxon>Oceanospirillales</taxon>
        <taxon>Halomonadaceae</taxon>
        <taxon>Halomonas</taxon>
    </lineage>
</organism>
<dbReference type="Proteomes" id="UP000063387">
    <property type="component" value="Chromosome"/>
</dbReference>
<reference evidence="2 3" key="2">
    <citation type="submission" date="2016-02" db="EMBL/GenBank/DDBJ databases">
        <authorList>
            <person name="Wen L."/>
            <person name="He K."/>
            <person name="Yang H."/>
        </authorList>
    </citation>
    <scope>NUCLEOTIDE SEQUENCE [LARGE SCALE GENOMIC DNA]</scope>
    <source>
        <strain evidence="2 3">AGD 8-3</strain>
    </source>
</reference>
<dbReference type="PATRIC" id="fig|507626.3.peg.2456"/>